<feature type="transmembrane region" description="Helical" evidence="1">
    <location>
        <begin position="98"/>
        <end position="118"/>
    </location>
</feature>
<dbReference type="PANTHER" id="PTHR37938">
    <property type="entry name" value="BLL0215 PROTEIN"/>
    <property type="match status" value="1"/>
</dbReference>
<keyword evidence="1" id="KW-0472">Membrane</keyword>
<keyword evidence="1" id="KW-1133">Transmembrane helix</keyword>
<feature type="transmembrane region" description="Helical" evidence="1">
    <location>
        <begin position="130"/>
        <end position="148"/>
    </location>
</feature>
<dbReference type="Proteomes" id="UP000033860">
    <property type="component" value="Unassembled WGS sequence"/>
</dbReference>
<comment type="caution">
    <text evidence="2">The sequence shown here is derived from an EMBL/GenBank/DDBJ whole genome shotgun (WGS) entry which is preliminary data.</text>
</comment>
<dbReference type="PANTHER" id="PTHR37938:SF1">
    <property type="entry name" value="BLL0215 PROTEIN"/>
    <property type="match status" value="1"/>
</dbReference>
<proteinExistence type="predicted"/>
<evidence type="ECO:0000313" key="2">
    <source>
        <dbReference type="EMBL" id="KKU60663.1"/>
    </source>
</evidence>
<gene>
    <name evidence="2" type="ORF">UX85_C0008G0037</name>
</gene>
<evidence type="ECO:0000256" key="1">
    <source>
        <dbReference type="SAM" id="Phobius"/>
    </source>
</evidence>
<keyword evidence="1" id="KW-0812">Transmembrane</keyword>
<accession>A0A0G1U2W3</accession>
<sequence>MVDIFVSGKKKVTSKVEPSFAAAQVNSAKGASQKGFNLKKPVEQKPGLGAKYVTVEERLKGERSKHQALSAFCILPRGVKFETQEVKEKIILLLRQHWFTQVGWLLTALAMVFLPAALRVVPVIDFLPANFQFMAIVIWYLIVIAFVYEKFISWYFHVFIVTDERVIDIDFYNLLYKEVSEAKIDNIEDVTYTQGGVARAVFDFGDVAMQTAGEKREFTIESVPQPNRVVKILNELKLEEEHEKIMGRAR</sequence>
<protein>
    <recommendedName>
        <fullName evidence="4">DUF304 domain-containing protein</fullName>
    </recommendedName>
</protein>
<evidence type="ECO:0008006" key="4">
    <source>
        <dbReference type="Google" id="ProtNLM"/>
    </source>
</evidence>
<organism evidence="2 3">
    <name type="scientific">Candidatus Beckwithbacteria bacterium GW2011_GWB1_47_15</name>
    <dbReference type="NCBI Taxonomy" id="1618371"/>
    <lineage>
        <taxon>Bacteria</taxon>
        <taxon>Candidatus Beckwithiibacteriota</taxon>
    </lineage>
</organism>
<dbReference type="AlphaFoldDB" id="A0A0G1U2W3"/>
<reference evidence="2 3" key="1">
    <citation type="journal article" date="2015" name="Nature">
        <title>rRNA introns, odd ribosomes, and small enigmatic genomes across a large radiation of phyla.</title>
        <authorList>
            <person name="Brown C.T."/>
            <person name="Hug L.A."/>
            <person name="Thomas B.C."/>
            <person name="Sharon I."/>
            <person name="Castelle C.J."/>
            <person name="Singh A."/>
            <person name="Wilkins M.J."/>
            <person name="Williams K.H."/>
            <person name="Banfield J.F."/>
        </authorList>
    </citation>
    <scope>NUCLEOTIDE SEQUENCE [LARGE SCALE GENOMIC DNA]</scope>
</reference>
<name>A0A0G1U2W3_9BACT</name>
<dbReference type="EMBL" id="LCNT01000008">
    <property type="protein sequence ID" value="KKU60663.1"/>
    <property type="molecule type" value="Genomic_DNA"/>
</dbReference>
<evidence type="ECO:0000313" key="3">
    <source>
        <dbReference type="Proteomes" id="UP000033860"/>
    </source>
</evidence>